<proteinExistence type="predicted"/>
<dbReference type="InterPro" id="IPR029480">
    <property type="entry name" value="Transpos_assoc"/>
</dbReference>
<dbReference type="PANTHER" id="PTHR10775">
    <property type="entry name" value="OS08G0208400 PROTEIN"/>
    <property type="match status" value="1"/>
</dbReference>
<dbReference type="Proteomes" id="UP000000763">
    <property type="component" value="Chromosome 6"/>
</dbReference>
<name>A0A0P0WV59_ORYSJ</name>
<dbReference type="OMA" id="HHGEAND"/>
<sequence>MDRRWIHGALFTPDYIDGVRNFMKFVEERFPGDAAILCPCSRCINQKSMAQRDVERHILLNGMSSTYTRWIHHGEANDVHVLEEPVDVDPHSNPIEHENNAADRVEDILTDLMGAQVPCNNAANGDGNPSSNHESVFKTLMEEAKHELYPGCTQFSRFSFVVKMLHLKSYYRISNSAFSAQLKVLRKAFPENNCLPNSYEEAKKMLRTLGLGYVSIHVCPNNCVLFRKEYAELDTCPVCQASRWKDPVNKKVPEKVLRHFPLIPRLQRIFATKKTAEEAQWHKLNREPKEKEMSHPADGEAWKDFDKCWPDFAEDARNLRLGLATDGFNPFGNMKLARLLMLLKLLDL</sequence>
<gene>
    <name evidence="2" type="ordered locus">Os06g0271500</name>
</gene>
<evidence type="ECO:0000259" key="1">
    <source>
        <dbReference type="Pfam" id="PF13963"/>
    </source>
</evidence>
<dbReference type="Pfam" id="PF13963">
    <property type="entry name" value="Transpos_assoc"/>
    <property type="match status" value="1"/>
</dbReference>
<organism evidence="2 3">
    <name type="scientific">Oryza sativa subsp. japonica</name>
    <name type="common">Rice</name>
    <dbReference type="NCBI Taxonomy" id="39947"/>
    <lineage>
        <taxon>Eukaryota</taxon>
        <taxon>Viridiplantae</taxon>
        <taxon>Streptophyta</taxon>
        <taxon>Embryophyta</taxon>
        <taxon>Tracheophyta</taxon>
        <taxon>Spermatophyta</taxon>
        <taxon>Magnoliopsida</taxon>
        <taxon>Liliopsida</taxon>
        <taxon>Poales</taxon>
        <taxon>Poaceae</taxon>
        <taxon>BOP clade</taxon>
        <taxon>Oryzoideae</taxon>
        <taxon>Oryzeae</taxon>
        <taxon>Oryzinae</taxon>
        <taxon>Oryza</taxon>
        <taxon>Oryza sativa</taxon>
    </lineage>
</organism>
<reference evidence="3" key="2">
    <citation type="journal article" date="2008" name="Nucleic Acids Res.">
        <title>The rice annotation project database (RAP-DB): 2008 update.</title>
        <authorList>
            <consortium name="The rice annotation project (RAP)"/>
        </authorList>
    </citation>
    <scope>GENOME REANNOTATION</scope>
    <source>
        <strain evidence="3">cv. Nipponbare</strain>
    </source>
</reference>
<protein>
    <submittedName>
        <fullName evidence="2">Os06g0271500 protein</fullName>
    </submittedName>
</protein>
<reference evidence="2 3" key="1">
    <citation type="journal article" date="2005" name="Nature">
        <title>The map-based sequence of the rice genome.</title>
        <authorList>
            <consortium name="International rice genome sequencing project (IRGSP)"/>
            <person name="Matsumoto T."/>
            <person name="Wu J."/>
            <person name="Kanamori H."/>
            <person name="Katayose Y."/>
            <person name="Fujisawa M."/>
            <person name="Namiki N."/>
            <person name="Mizuno H."/>
            <person name="Yamamoto K."/>
            <person name="Antonio B.A."/>
            <person name="Baba T."/>
            <person name="Sakata K."/>
            <person name="Nagamura Y."/>
            <person name="Aoki H."/>
            <person name="Arikawa K."/>
            <person name="Arita K."/>
            <person name="Bito T."/>
            <person name="Chiden Y."/>
            <person name="Fujitsuka N."/>
            <person name="Fukunaka R."/>
            <person name="Hamada M."/>
            <person name="Harada C."/>
            <person name="Hayashi A."/>
            <person name="Hijishita S."/>
            <person name="Honda M."/>
            <person name="Hosokawa S."/>
            <person name="Ichikawa Y."/>
            <person name="Idonuma A."/>
            <person name="Iijima M."/>
            <person name="Ikeda M."/>
            <person name="Ikeno M."/>
            <person name="Ito K."/>
            <person name="Ito S."/>
            <person name="Ito T."/>
            <person name="Ito Y."/>
            <person name="Ito Y."/>
            <person name="Iwabuchi A."/>
            <person name="Kamiya K."/>
            <person name="Karasawa W."/>
            <person name="Kurita K."/>
            <person name="Katagiri S."/>
            <person name="Kikuta A."/>
            <person name="Kobayashi H."/>
            <person name="Kobayashi N."/>
            <person name="Machita K."/>
            <person name="Maehara T."/>
            <person name="Masukawa M."/>
            <person name="Mizubayashi T."/>
            <person name="Mukai Y."/>
            <person name="Nagasaki H."/>
            <person name="Nagata Y."/>
            <person name="Naito S."/>
            <person name="Nakashima M."/>
            <person name="Nakama Y."/>
            <person name="Nakamichi Y."/>
            <person name="Nakamura M."/>
            <person name="Meguro A."/>
            <person name="Negishi M."/>
            <person name="Ohta I."/>
            <person name="Ohta T."/>
            <person name="Okamoto M."/>
            <person name="Ono N."/>
            <person name="Saji S."/>
            <person name="Sakaguchi M."/>
            <person name="Sakai K."/>
            <person name="Shibata M."/>
            <person name="Shimokawa T."/>
            <person name="Song J."/>
            <person name="Takazaki Y."/>
            <person name="Terasawa K."/>
            <person name="Tsugane M."/>
            <person name="Tsuji K."/>
            <person name="Ueda S."/>
            <person name="Waki K."/>
            <person name="Yamagata H."/>
            <person name="Yamamoto M."/>
            <person name="Yamamoto S."/>
            <person name="Yamane H."/>
            <person name="Yoshiki S."/>
            <person name="Yoshihara R."/>
            <person name="Yukawa K."/>
            <person name="Zhong H."/>
            <person name="Yano M."/>
            <person name="Yuan Q."/>
            <person name="Ouyang S."/>
            <person name="Liu J."/>
            <person name="Jones K.M."/>
            <person name="Gansberger K."/>
            <person name="Moffat K."/>
            <person name="Hill J."/>
            <person name="Bera J."/>
            <person name="Fadrosh D."/>
            <person name="Jin S."/>
            <person name="Johri S."/>
            <person name="Kim M."/>
            <person name="Overton L."/>
            <person name="Reardon M."/>
            <person name="Tsitrin T."/>
            <person name="Vuong H."/>
            <person name="Weaver B."/>
            <person name="Ciecko A."/>
            <person name="Tallon L."/>
            <person name="Jackson J."/>
            <person name="Pai G."/>
            <person name="Aken S.V."/>
            <person name="Utterback T."/>
            <person name="Reidmuller S."/>
            <person name="Feldblyum T."/>
            <person name="Hsiao J."/>
            <person name="Zismann V."/>
            <person name="Iobst S."/>
            <person name="de Vazeille A.R."/>
            <person name="Buell C.R."/>
            <person name="Ying K."/>
            <person name="Li Y."/>
            <person name="Lu T."/>
            <person name="Huang Y."/>
            <person name="Zhao Q."/>
            <person name="Feng Q."/>
            <person name="Zhang L."/>
            <person name="Zhu J."/>
            <person name="Weng Q."/>
            <person name="Mu J."/>
            <person name="Lu Y."/>
            <person name="Fan D."/>
            <person name="Liu Y."/>
            <person name="Guan J."/>
            <person name="Zhang Y."/>
            <person name="Yu S."/>
            <person name="Liu X."/>
            <person name="Zhang Y."/>
            <person name="Hong G."/>
            <person name="Han B."/>
            <person name="Choisne N."/>
            <person name="Demange N."/>
            <person name="Orjeda G."/>
            <person name="Samain S."/>
            <person name="Cattolico L."/>
            <person name="Pelletier E."/>
            <person name="Couloux A."/>
            <person name="Segurens B."/>
            <person name="Wincker P."/>
            <person name="D'Hont A."/>
            <person name="Scarpelli C."/>
            <person name="Weissenbach J."/>
            <person name="Salanoubat M."/>
            <person name="Quetier F."/>
            <person name="Yu Y."/>
            <person name="Kim H.R."/>
            <person name="Rambo T."/>
            <person name="Currie J."/>
            <person name="Collura K."/>
            <person name="Luo M."/>
            <person name="Yang T."/>
            <person name="Ammiraju J.S.S."/>
            <person name="Engler F."/>
            <person name="Soderlund C."/>
            <person name="Wing R.A."/>
            <person name="Palmer L.E."/>
            <person name="de la Bastide M."/>
            <person name="Spiegel L."/>
            <person name="Nascimento L."/>
            <person name="Zutavern T."/>
            <person name="O'Shaughnessy A."/>
            <person name="Dike S."/>
            <person name="Dedhia N."/>
            <person name="Preston R."/>
            <person name="Balija V."/>
            <person name="McCombie W.R."/>
            <person name="Chow T."/>
            <person name="Chen H."/>
            <person name="Chung M."/>
            <person name="Chen C."/>
            <person name="Shaw J."/>
            <person name="Wu H."/>
            <person name="Hsiao K."/>
            <person name="Chao Y."/>
            <person name="Chu M."/>
            <person name="Cheng C."/>
            <person name="Hour A."/>
            <person name="Lee P."/>
            <person name="Lin S."/>
            <person name="Lin Y."/>
            <person name="Liou J."/>
            <person name="Liu S."/>
            <person name="Hsing Y."/>
            <person name="Raghuvanshi S."/>
            <person name="Mohanty A."/>
            <person name="Bharti A.K."/>
            <person name="Gaur A."/>
            <person name="Gupta V."/>
            <person name="Kumar D."/>
            <person name="Ravi V."/>
            <person name="Vij S."/>
            <person name="Kapur A."/>
            <person name="Khurana P."/>
            <person name="Khurana P."/>
            <person name="Khurana J.P."/>
            <person name="Tyagi A.K."/>
            <person name="Gaikwad K."/>
            <person name="Singh A."/>
            <person name="Dalal V."/>
            <person name="Srivastava S."/>
            <person name="Dixit A."/>
            <person name="Pal A.K."/>
            <person name="Ghazi I.A."/>
            <person name="Yadav M."/>
            <person name="Pandit A."/>
            <person name="Bhargava A."/>
            <person name="Sureshbabu K."/>
            <person name="Batra K."/>
            <person name="Sharma T.R."/>
            <person name="Mohapatra T."/>
            <person name="Singh N.K."/>
            <person name="Messing J."/>
            <person name="Nelson A.B."/>
            <person name="Fuks G."/>
            <person name="Kavchok S."/>
            <person name="Keizer G."/>
            <person name="Linton E."/>
            <person name="Llaca V."/>
            <person name="Song R."/>
            <person name="Tanyolac B."/>
            <person name="Young S."/>
            <person name="Ho-Il K."/>
            <person name="Hahn J.H."/>
            <person name="Sangsakoo G."/>
            <person name="Vanavichit A."/>
            <person name="de Mattos Luiz.A.T."/>
            <person name="Zimmer P.D."/>
            <person name="Malone G."/>
            <person name="Dellagostin O."/>
            <person name="de Oliveira A.C."/>
            <person name="Bevan M."/>
            <person name="Bancroft I."/>
            <person name="Minx P."/>
            <person name="Cordum H."/>
            <person name="Wilson R."/>
            <person name="Cheng Z."/>
            <person name="Jin W."/>
            <person name="Jiang J."/>
            <person name="Leong S.A."/>
            <person name="Iwama H."/>
            <person name="Gojobori T."/>
            <person name="Itoh T."/>
            <person name="Niimura Y."/>
            <person name="Fujii Y."/>
            <person name="Habara T."/>
            <person name="Sakai H."/>
            <person name="Sato Y."/>
            <person name="Wilson G."/>
            <person name="Kumar K."/>
            <person name="McCouch S."/>
            <person name="Juretic N."/>
            <person name="Hoen D."/>
            <person name="Wright S."/>
            <person name="Bruskiewich R."/>
            <person name="Bureau T."/>
            <person name="Miyao A."/>
            <person name="Hirochika H."/>
            <person name="Nishikawa T."/>
            <person name="Kadowaki K."/>
            <person name="Sugiura M."/>
            <person name="Burr B."/>
            <person name="Sasaki T."/>
        </authorList>
    </citation>
    <scope>NUCLEOTIDE SEQUENCE [LARGE SCALE GENOMIC DNA]</scope>
    <source>
        <strain evidence="3">cv. Nipponbare</strain>
    </source>
</reference>
<dbReference type="Gramene" id="Os06t0271500-01">
    <property type="protein sequence ID" value="Os06t0271500-01"/>
    <property type="gene ID" value="Os06g0271500"/>
</dbReference>
<feature type="domain" description="Transposase-associated" evidence="1">
    <location>
        <begin position="3"/>
        <end position="75"/>
    </location>
</feature>
<dbReference type="InterPro" id="IPR004242">
    <property type="entry name" value="Transposase_21"/>
</dbReference>
<evidence type="ECO:0000313" key="2">
    <source>
        <dbReference type="EMBL" id="BAF19275.1"/>
    </source>
</evidence>
<accession>A0A0P0WV59</accession>
<dbReference type="Pfam" id="PF02992">
    <property type="entry name" value="Transposase_21"/>
    <property type="match status" value="1"/>
</dbReference>
<evidence type="ECO:0000313" key="3">
    <source>
        <dbReference type="Proteomes" id="UP000000763"/>
    </source>
</evidence>
<dbReference type="AlphaFoldDB" id="A0A0P0WV59"/>
<dbReference type="PANTHER" id="PTHR10775:SF185">
    <property type="entry name" value="OS08G0208400 PROTEIN"/>
    <property type="match status" value="1"/>
</dbReference>
<dbReference type="KEGG" id="dosa:Os06g0271500"/>
<dbReference type="EMBL" id="AP008212">
    <property type="protein sequence ID" value="BAF19275.1"/>
    <property type="molecule type" value="Genomic_DNA"/>
</dbReference>